<dbReference type="EMBL" id="JACETU010000011">
    <property type="protein sequence ID" value="KAF7416308.1"/>
    <property type="molecule type" value="Genomic_DNA"/>
</dbReference>
<dbReference type="SUPFAM" id="SSF53474">
    <property type="entry name" value="alpha/beta-Hydrolases"/>
    <property type="match status" value="1"/>
</dbReference>
<evidence type="ECO:0000313" key="2">
    <source>
        <dbReference type="Proteomes" id="UP000623687"/>
    </source>
</evidence>
<dbReference type="OrthoDB" id="10253869at2759"/>
<gene>
    <name evidence="1" type="ORF">PC9H_002573</name>
</gene>
<sequence length="311" mass="34419">MTSSDASAAKSSQTIVKLRDGSGELPLIVLHGGGGTIHAFGPLKNKFRSALWAIQVTPETPMVTLVGQVSFYYHRIKEEQPSGPYRLCAFSATSITALSRIRLLTAGDNDDRPLFEQNGDVVSQLALIDHFPTTFLAPTLGIDVERTPLHHTNARKEFIDASFSNLVALTRRDGGGNLPKRVEVANGVVDALHGRPISPFIRSYYTAVEQFLNQVFDFLLFLSTDDKQSGLAVLEAWLQKVRAPISVYLGSYGIVGSVLPEHCDMWYVRIRRCFPQAEITYLTGGHFDILADDVVIEGLQHGYLTRTRVRM</sequence>
<keyword evidence="2" id="KW-1185">Reference proteome</keyword>
<dbReference type="Proteomes" id="UP000623687">
    <property type="component" value="Unassembled WGS sequence"/>
</dbReference>
<dbReference type="GeneID" id="59372414"/>
<organism evidence="1 2">
    <name type="scientific">Pleurotus ostreatus</name>
    <name type="common">Oyster mushroom</name>
    <name type="synonym">White-rot fungus</name>
    <dbReference type="NCBI Taxonomy" id="5322"/>
    <lineage>
        <taxon>Eukaryota</taxon>
        <taxon>Fungi</taxon>
        <taxon>Dikarya</taxon>
        <taxon>Basidiomycota</taxon>
        <taxon>Agaricomycotina</taxon>
        <taxon>Agaricomycetes</taxon>
        <taxon>Agaricomycetidae</taxon>
        <taxon>Agaricales</taxon>
        <taxon>Pleurotineae</taxon>
        <taxon>Pleurotaceae</taxon>
        <taxon>Pleurotus</taxon>
    </lineage>
</organism>
<reference evidence="1" key="1">
    <citation type="submission" date="2019-07" db="EMBL/GenBank/DDBJ databases">
        <authorList>
            <person name="Palmer J.M."/>
        </authorList>
    </citation>
    <scope>NUCLEOTIDE SEQUENCE</scope>
    <source>
        <strain evidence="1">PC9</strain>
    </source>
</reference>
<protein>
    <submittedName>
        <fullName evidence="1">Uncharacterized protein</fullName>
    </submittedName>
</protein>
<accession>A0A8H7DPL8</accession>
<name>A0A8H7DPL8_PLEOS</name>
<comment type="caution">
    <text evidence="1">The sequence shown here is derived from an EMBL/GenBank/DDBJ whole genome shotgun (WGS) entry which is preliminary data.</text>
</comment>
<dbReference type="VEuPathDB" id="FungiDB:PC9H_002573"/>
<dbReference type="AlphaFoldDB" id="A0A8H7DPL8"/>
<dbReference type="InterPro" id="IPR029058">
    <property type="entry name" value="AB_hydrolase_fold"/>
</dbReference>
<evidence type="ECO:0000313" key="1">
    <source>
        <dbReference type="EMBL" id="KAF7416308.1"/>
    </source>
</evidence>
<dbReference type="Gene3D" id="3.40.50.1820">
    <property type="entry name" value="alpha/beta hydrolase"/>
    <property type="match status" value="1"/>
</dbReference>
<dbReference type="RefSeq" id="XP_036625855.1">
    <property type="nucleotide sequence ID" value="XM_036772209.1"/>
</dbReference>
<proteinExistence type="predicted"/>